<sequence length="83" mass="9524">MPEFYEPVPDFVRQAFDKSDNEKIKAQNWAIDQHQLKAKNVSRCISDGMNVVIDRSPIDVAAYSHYLGLSVYLDSIGRLMYIT</sequence>
<comment type="caution">
    <text evidence="1">The sequence shown here is derived from an EMBL/GenBank/DDBJ whole genome shotgun (WGS) entry which is preliminary data.</text>
</comment>
<dbReference type="EMBL" id="PFAF01000030">
    <property type="protein sequence ID" value="PIR99033.1"/>
    <property type="molecule type" value="Genomic_DNA"/>
</dbReference>
<dbReference type="AlphaFoldDB" id="A0A2H0VIX4"/>
<gene>
    <name evidence="1" type="ORF">COT87_01635</name>
</gene>
<organism evidence="1 2">
    <name type="scientific">Candidatus Collierbacteria bacterium CG10_big_fil_rev_8_21_14_0_10_44_9</name>
    <dbReference type="NCBI Taxonomy" id="1974535"/>
    <lineage>
        <taxon>Bacteria</taxon>
        <taxon>Candidatus Collieribacteriota</taxon>
    </lineage>
</organism>
<dbReference type="Proteomes" id="UP000230796">
    <property type="component" value="Unassembled WGS sequence"/>
</dbReference>
<reference evidence="2" key="1">
    <citation type="submission" date="2017-09" db="EMBL/GenBank/DDBJ databases">
        <title>Depth-based differentiation of microbial function through sediment-hosted aquifers and enrichment of novel symbionts in the deep terrestrial subsurface.</title>
        <authorList>
            <person name="Probst A.J."/>
            <person name="Ladd B."/>
            <person name="Jarett J.K."/>
            <person name="Geller-Mcgrath D.E."/>
            <person name="Sieber C.M.K."/>
            <person name="Emerson J.B."/>
            <person name="Anantharaman K."/>
            <person name="Thomas B.C."/>
            <person name="Malmstrom R."/>
            <person name="Stieglmeier M."/>
            <person name="Klingl A."/>
            <person name="Woyke T."/>
            <person name="Ryan C.M."/>
            <person name="Banfield J.F."/>
        </authorList>
    </citation>
    <scope>NUCLEOTIDE SEQUENCE [LARGE SCALE GENOMIC DNA]</scope>
</reference>
<evidence type="ECO:0000313" key="1">
    <source>
        <dbReference type="EMBL" id="PIR99033.1"/>
    </source>
</evidence>
<proteinExistence type="predicted"/>
<name>A0A2H0VIX4_9BACT</name>
<evidence type="ECO:0000313" key="2">
    <source>
        <dbReference type="Proteomes" id="UP000230796"/>
    </source>
</evidence>
<accession>A0A2H0VIX4</accession>
<protein>
    <submittedName>
        <fullName evidence="1">Uncharacterized protein</fullName>
    </submittedName>
</protein>